<dbReference type="AlphaFoldDB" id="A0A918DIA6"/>
<name>A0A918DIA6_9ACTN</name>
<accession>A0A918DIA6</accession>
<gene>
    <name evidence="3" type="ORF">GCM10012289_21140</name>
</gene>
<evidence type="ECO:0000313" key="3">
    <source>
        <dbReference type="EMBL" id="GGO66640.1"/>
    </source>
</evidence>
<reference evidence="3" key="2">
    <citation type="submission" date="2020-09" db="EMBL/GenBank/DDBJ databases">
        <authorList>
            <person name="Sun Q."/>
            <person name="Zhou Y."/>
        </authorList>
    </citation>
    <scope>NUCLEOTIDE SEQUENCE</scope>
    <source>
        <strain evidence="3">CGMCC 4.7368</strain>
    </source>
</reference>
<dbReference type="GO" id="GO:0003824">
    <property type="term" value="F:catalytic activity"/>
    <property type="evidence" value="ECO:0007669"/>
    <property type="project" value="InterPro"/>
</dbReference>
<dbReference type="PANTHER" id="PTHR43802">
    <property type="entry name" value="ENOYL-COA HYDRATASE"/>
    <property type="match status" value="1"/>
</dbReference>
<dbReference type="Pfam" id="PF00378">
    <property type="entry name" value="ECH_1"/>
    <property type="match status" value="1"/>
</dbReference>
<evidence type="ECO:0000313" key="4">
    <source>
        <dbReference type="Proteomes" id="UP000646523"/>
    </source>
</evidence>
<evidence type="ECO:0000256" key="2">
    <source>
        <dbReference type="RuleBase" id="RU003707"/>
    </source>
</evidence>
<proteinExistence type="inferred from homology"/>
<dbReference type="SUPFAM" id="SSF52096">
    <property type="entry name" value="ClpP/crotonase"/>
    <property type="match status" value="1"/>
</dbReference>
<dbReference type="InterPro" id="IPR001753">
    <property type="entry name" value="Enoyl-CoA_hydra/iso"/>
</dbReference>
<dbReference type="PROSITE" id="PS00166">
    <property type="entry name" value="ENOYL_COA_HYDRATASE"/>
    <property type="match status" value="1"/>
</dbReference>
<dbReference type="InterPro" id="IPR029045">
    <property type="entry name" value="ClpP/crotonase-like_dom_sf"/>
</dbReference>
<comment type="caution">
    <text evidence="3">The sequence shown here is derived from an EMBL/GenBank/DDBJ whole genome shotgun (WGS) entry which is preliminary data.</text>
</comment>
<comment type="similarity">
    <text evidence="1 2">Belongs to the enoyl-CoA hydratase/isomerase family.</text>
</comment>
<dbReference type="RefSeq" id="WP_189123827.1">
    <property type="nucleotide sequence ID" value="NZ_BMNH01000004.1"/>
</dbReference>
<dbReference type="CDD" id="cd06558">
    <property type="entry name" value="crotonase-like"/>
    <property type="match status" value="1"/>
</dbReference>
<reference evidence="3" key="1">
    <citation type="journal article" date="2014" name="Int. J. Syst. Evol. Microbiol.">
        <title>Complete genome sequence of Corynebacterium casei LMG S-19264T (=DSM 44701T), isolated from a smear-ripened cheese.</title>
        <authorList>
            <consortium name="US DOE Joint Genome Institute (JGI-PGF)"/>
            <person name="Walter F."/>
            <person name="Albersmeier A."/>
            <person name="Kalinowski J."/>
            <person name="Ruckert C."/>
        </authorList>
    </citation>
    <scope>NUCLEOTIDE SEQUENCE</scope>
    <source>
        <strain evidence="3">CGMCC 4.7368</strain>
    </source>
</reference>
<dbReference type="EMBL" id="BMNH01000004">
    <property type="protein sequence ID" value="GGO66640.1"/>
    <property type="molecule type" value="Genomic_DNA"/>
</dbReference>
<dbReference type="InterPro" id="IPR018376">
    <property type="entry name" value="Enoyl-CoA_hyd/isom_CS"/>
</dbReference>
<keyword evidence="4" id="KW-1185">Reference proteome</keyword>
<dbReference type="Proteomes" id="UP000646523">
    <property type="component" value="Unassembled WGS sequence"/>
</dbReference>
<evidence type="ECO:0000256" key="1">
    <source>
        <dbReference type="ARBA" id="ARBA00005254"/>
    </source>
</evidence>
<organism evidence="3 4">
    <name type="scientific">Nonomuraea cavernae</name>
    <dbReference type="NCBI Taxonomy" id="2045107"/>
    <lineage>
        <taxon>Bacteria</taxon>
        <taxon>Bacillati</taxon>
        <taxon>Actinomycetota</taxon>
        <taxon>Actinomycetes</taxon>
        <taxon>Streptosporangiales</taxon>
        <taxon>Streptosporangiaceae</taxon>
        <taxon>Nonomuraea</taxon>
    </lineage>
</organism>
<dbReference type="Gene3D" id="3.90.226.10">
    <property type="entry name" value="2-enoyl-CoA Hydratase, Chain A, domain 1"/>
    <property type="match status" value="1"/>
</dbReference>
<protein>
    <submittedName>
        <fullName evidence="3">Enoyl-CoA hydratase</fullName>
    </submittedName>
</protein>
<dbReference type="PANTHER" id="PTHR43802:SF1">
    <property type="entry name" value="IP11341P-RELATED"/>
    <property type="match status" value="1"/>
</dbReference>
<sequence>MGAYETMTLEVTGRVGRITFTRPEALNSLTEQVLDDLDAALDAVEADPEVRALIIGGTGKAFTVGLDRALLDRAFDDGAVWERVIRRVAALTLRLERLPVPVIAAVNGLARAGGFELILACDLVLVAASARIADAHTTFGVIPAGGSTSRLPRIVGRQRAREIFLTGRWIPAAEAVELGIALQVVPDERLATAADELAAQFAGKSRACLAALKRQLATAEGLSAEEALGPEIEEFLAYVTPADSDAQEGYRAWRENRAPAWS</sequence>